<evidence type="ECO:0000313" key="5">
    <source>
        <dbReference type="Proteomes" id="UP000772618"/>
    </source>
</evidence>
<dbReference type="EMBL" id="JAHESD010000009">
    <property type="protein sequence ID" value="MBT1702893.1"/>
    <property type="molecule type" value="Genomic_DNA"/>
</dbReference>
<dbReference type="SUPFAM" id="SSF52172">
    <property type="entry name" value="CheY-like"/>
    <property type="match status" value="1"/>
</dbReference>
<protein>
    <submittedName>
        <fullName evidence="4">Response regulator</fullName>
    </submittedName>
</protein>
<comment type="caution">
    <text evidence="4">The sequence shown here is derived from an EMBL/GenBank/DDBJ whole genome shotgun (WGS) entry which is preliminary data.</text>
</comment>
<evidence type="ECO:0000256" key="1">
    <source>
        <dbReference type="ARBA" id="ARBA00022553"/>
    </source>
</evidence>
<dbReference type="PROSITE" id="PS50110">
    <property type="entry name" value="RESPONSE_REGULATORY"/>
    <property type="match status" value="1"/>
</dbReference>
<keyword evidence="5" id="KW-1185">Reference proteome</keyword>
<evidence type="ECO:0000259" key="3">
    <source>
        <dbReference type="PROSITE" id="PS50110"/>
    </source>
</evidence>
<reference evidence="4 5" key="1">
    <citation type="submission" date="2021-05" db="EMBL/GenBank/DDBJ databases">
        <title>A Polyphasic approach of four new species of the genus Ohtaekwangia: Ohtaekwangia histidinii sp. nov., Ohtaekwangia cretensis sp. nov., Ohtaekwangia indiensis sp. nov., Ohtaekwangia reichenbachii sp. nov. from diverse environment.</title>
        <authorList>
            <person name="Octaviana S."/>
        </authorList>
    </citation>
    <scope>NUCLEOTIDE SEQUENCE [LARGE SCALE GENOMIC DNA]</scope>
    <source>
        <strain evidence="4 5">PWU20</strain>
    </source>
</reference>
<name>A0ABS5VPE3_9BACT</name>
<organism evidence="4 5">
    <name type="scientific">Chryseosolibacter indicus</name>
    <dbReference type="NCBI Taxonomy" id="2782351"/>
    <lineage>
        <taxon>Bacteria</taxon>
        <taxon>Pseudomonadati</taxon>
        <taxon>Bacteroidota</taxon>
        <taxon>Cytophagia</taxon>
        <taxon>Cytophagales</taxon>
        <taxon>Chryseotaleaceae</taxon>
        <taxon>Chryseosolibacter</taxon>
    </lineage>
</organism>
<feature type="modified residue" description="4-aspartylphosphate" evidence="2">
    <location>
        <position position="58"/>
    </location>
</feature>
<dbReference type="PANTHER" id="PTHR44591">
    <property type="entry name" value="STRESS RESPONSE REGULATOR PROTEIN 1"/>
    <property type="match status" value="1"/>
</dbReference>
<dbReference type="Pfam" id="PF00072">
    <property type="entry name" value="Response_reg"/>
    <property type="match status" value="1"/>
</dbReference>
<dbReference type="Gene3D" id="3.40.50.2300">
    <property type="match status" value="1"/>
</dbReference>
<proteinExistence type="predicted"/>
<evidence type="ECO:0000313" key="4">
    <source>
        <dbReference type="EMBL" id="MBT1702893.1"/>
    </source>
</evidence>
<keyword evidence="1 2" id="KW-0597">Phosphoprotein</keyword>
<dbReference type="InterPro" id="IPR001789">
    <property type="entry name" value="Sig_transdc_resp-reg_receiver"/>
</dbReference>
<gene>
    <name evidence="4" type="ORF">KK060_06360</name>
</gene>
<dbReference type="PANTHER" id="PTHR44591:SF3">
    <property type="entry name" value="RESPONSE REGULATORY DOMAIN-CONTAINING PROTEIN"/>
    <property type="match status" value="1"/>
</dbReference>
<dbReference type="SMART" id="SM00448">
    <property type="entry name" value="REC"/>
    <property type="match status" value="1"/>
</dbReference>
<feature type="domain" description="Response regulatory" evidence="3">
    <location>
        <begin position="3"/>
        <end position="124"/>
    </location>
</feature>
<dbReference type="Proteomes" id="UP000772618">
    <property type="component" value="Unassembled WGS sequence"/>
</dbReference>
<accession>A0ABS5VPE3</accession>
<dbReference type="InterPro" id="IPR050595">
    <property type="entry name" value="Bact_response_regulator"/>
</dbReference>
<evidence type="ECO:0000256" key="2">
    <source>
        <dbReference type="PROSITE-ProRule" id="PRU00169"/>
    </source>
</evidence>
<sequence>MKRILLAEDDADDQEIFKEVVEEIDGGYNVLIAENGEKLIQLVEELSDGELPQLIVLDQNMPRLKGLDTLNVLKSKDRYKDIPAVIYSTYHDPKFIQDCKDRNIELLLKPDNFESLRVMISSLLDRYF</sequence>
<dbReference type="InterPro" id="IPR011006">
    <property type="entry name" value="CheY-like_superfamily"/>
</dbReference>
<dbReference type="RefSeq" id="WP_254152863.1">
    <property type="nucleotide sequence ID" value="NZ_JAHESD010000009.1"/>
</dbReference>